<feature type="coiled-coil region" evidence="1">
    <location>
        <begin position="21"/>
        <end position="48"/>
    </location>
</feature>
<keyword evidence="4" id="KW-1185">Reference proteome</keyword>
<sequence length="111" mass="12859">MGAGGAKKKAVRVETHLERWVKALGELLKEEQRKYREKKKRVEKDRAAGLGKIRLSKSDFFRSLTTNLRVLRELDAEKRMFRVAAGEDVDSDEDDEYVLQKAPRAKKRRTA</sequence>
<evidence type="ECO:0000313" key="4">
    <source>
        <dbReference type="Proteomes" id="UP001221757"/>
    </source>
</evidence>
<evidence type="ECO:0000256" key="2">
    <source>
        <dbReference type="SAM" id="MobiDB-lite"/>
    </source>
</evidence>
<proteinExistence type="predicted"/>
<organism evidence="3 4">
    <name type="scientific">Mycena rosella</name>
    <name type="common">Pink bonnet</name>
    <name type="synonym">Agaricus rosellus</name>
    <dbReference type="NCBI Taxonomy" id="1033263"/>
    <lineage>
        <taxon>Eukaryota</taxon>
        <taxon>Fungi</taxon>
        <taxon>Dikarya</taxon>
        <taxon>Basidiomycota</taxon>
        <taxon>Agaricomycotina</taxon>
        <taxon>Agaricomycetes</taxon>
        <taxon>Agaricomycetidae</taxon>
        <taxon>Agaricales</taxon>
        <taxon>Marasmiineae</taxon>
        <taxon>Mycenaceae</taxon>
        <taxon>Mycena</taxon>
    </lineage>
</organism>
<name>A0AAD7CYN7_MYCRO</name>
<feature type="compositionally biased region" description="Acidic residues" evidence="2">
    <location>
        <begin position="88"/>
        <end position="97"/>
    </location>
</feature>
<reference evidence="3" key="1">
    <citation type="submission" date="2023-03" db="EMBL/GenBank/DDBJ databases">
        <title>Massive genome expansion in bonnet fungi (Mycena s.s.) driven by repeated elements and novel gene families across ecological guilds.</title>
        <authorList>
            <consortium name="Lawrence Berkeley National Laboratory"/>
            <person name="Harder C.B."/>
            <person name="Miyauchi S."/>
            <person name="Viragh M."/>
            <person name="Kuo A."/>
            <person name="Thoen E."/>
            <person name="Andreopoulos B."/>
            <person name="Lu D."/>
            <person name="Skrede I."/>
            <person name="Drula E."/>
            <person name="Henrissat B."/>
            <person name="Morin E."/>
            <person name="Kohler A."/>
            <person name="Barry K."/>
            <person name="LaButti K."/>
            <person name="Morin E."/>
            <person name="Salamov A."/>
            <person name="Lipzen A."/>
            <person name="Mereny Z."/>
            <person name="Hegedus B."/>
            <person name="Baldrian P."/>
            <person name="Stursova M."/>
            <person name="Weitz H."/>
            <person name="Taylor A."/>
            <person name="Grigoriev I.V."/>
            <person name="Nagy L.G."/>
            <person name="Martin F."/>
            <person name="Kauserud H."/>
        </authorList>
    </citation>
    <scope>NUCLEOTIDE SEQUENCE</scope>
    <source>
        <strain evidence="3">CBHHK067</strain>
    </source>
</reference>
<comment type="caution">
    <text evidence="3">The sequence shown here is derived from an EMBL/GenBank/DDBJ whole genome shotgun (WGS) entry which is preliminary data.</text>
</comment>
<feature type="region of interest" description="Disordered" evidence="2">
    <location>
        <begin position="88"/>
        <end position="111"/>
    </location>
</feature>
<protein>
    <submittedName>
        <fullName evidence="3">Uncharacterized protein</fullName>
    </submittedName>
</protein>
<keyword evidence="1" id="KW-0175">Coiled coil</keyword>
<gene>
    <name evidence="3" type="ORF">B0H17DRAFT_202592</name>
</gene>
<accession>A0AAD7CYN7</accession>
<dbReference type="Proteomes" id="UP001221757">
    <property type="component" value="Unassembled WGS sequence"/>
</dbReference>
<dbReference type="AlphaFoldDB" id="A0AAD7CYN7"/>
<dbReference type="EMBL" id="JARKIE010000183">
    <property type="protein sequence ID" value="KAJ7670200.1"/>
    <property type="molecule type" value="Genomic_DNA"/>
</dbReference>
<evidence type="ECO:0000313" key="3">
    <source>
        <dbReference type="EMBL" id="KAJ7670200.1"/>
    </source>
</evidence>
<evidence type="ECO:0000256" key="1">
    <source>
        <dbReference type="SAM" id="Coils"/>
    </source>
</evidence>